<dbReference type="OrthoDB" id="6627536at2759"/>
<feature type="compositionally biased region" description="Low complexity" evidence="1">
    <location>
        <begin position="556"/>
        <end position="569"/>
    </location>
</feature>
<feature type="compositionally biased region" description="Polar residues" evidence="1">
    <location>
        <begin position="592"/>
        <end position="611"/>
    </location>
</feature>
<feature type="region of interest" description="Disordered" evidence="1">
    <location>
        <begin position="633"/>
        <end position="673"/>
    </location>
</feature>
<dbReference type="Gene3D" id="2.170.270.10">
    <property type="entry name" value="SET domain"/>
    <property type="match status" value="1"/>
</dbReference>
<dbReference type="Pfam" id="PF00856">
    <property type="entry name" value="SET"/>
    <property type="match status" value="1"/>
</dbReference>
<feature type="region of interest" description="Disordered" evidence="1">
    <location>
        <begin position="146"/>
        <end position="216"/>
    </location>
</feature>
<feature type="compositionally biased region" description="Low complexity" evidence="1">
    <location>
        <begin position="441"/>
        <end position="453"/>
    </location>
</feature>
<comment type="caution">
    <text evidence="3">The sequence shown here is derived from an EMBL/GenBank/DDBJ whole genome shotgun (WGS) entry which is preliminary data.</text>
</comment>
<feature type="compositionally biased region" description="Polar residues" evidence="1">
    <location>
        <begin position="570"/>
        <end position="585"/>
    </location>
</feature>
<feature type="domain" description="SET" evidence="2">
    <location>
        <begin position="205"/>
        <end position="324"/>
    </location>
</feature>
<evidence type="ECO:0000259" key="2">
    <source>
        <dbReference type="PROSITE" id="PS50280"/>
    </source>
</evidence>
<dbReference type="GO" id="GO:0005634">
    <property type="term" value="C:nucleus"/>
    <property type="evidence" value="ECO:0007669"/>
    <property type="project" value="TreeGrafter"/>
</dbReference>
<dbReference type="InterPro" id="IPR039977">
    <property type="entry name" value="Suv4-20/Set9"/>
</dbReference>
<dbReference type="InterPro" id="IPR001214">
    <property type="entry name" value="SET_dom"/>
</dbReference>
<feature type="region of interest" description="Disordered" evidence="1">
    <location>
        <begin position="368"/>
        <end position="389"/>
    </location>
</feature>
<reference evidence="3" key="1">
    <citation type="submission" date="2013-11" db="EMBL/GenBank/DDBJ databases">
        <title>Genome sequence of the fusiform rust pathogen reveals effectors for host alternation and coevolution with pine.</title>
        <authorList>
            <consortium name="DOE Joint Genome Institute"/>
            <person name="Smith K."/>
            <person name="Pendleton A."/>
            <person name="Kubisiak T."/>
            <person name="Anderson C."/>
            <person name="Salamov A."/>
            <person name="Aerts A."/>
            <person name="Riley R."/>
            <person name="Clum A."/>
            <person name="Lindquist E."/>
            <person name="Ence D."/>
            <person name="Campbell M."/>
            <person name="Kronenberg Z."/>
            <person name="Feau N."/>
            <person name="Dhillon B."/>
            <person name="Hamelin R."/>
            <person name="Burleigh J."/>
            <person name="Smith J."/>
            <person name="Yandell M."/>
            <person name="Nelson C."/>
            <person name="Grigoriev I."/>
            <person name="Davis J."/>
        </authorList>
    </citation>
    <scope>NUCLEOTIDE SEQUENCE</scope>
    <source>
        <strain evidence="3">G11</strain>
    </source>
</reference>
<dbReference type="EMBL" id="MU167255">
    <property type="protein sequence ID" value="KAG0146881.1"/>
    <property type="molecule type" value="Genomic_DNA"/>
</dbReference>
<sequence>MPRRSSSTSNQPRDALTQAEKLTRTDDLMSDVLDSCLWPNEPFRTPEESNQIQRKRTIKFTPAYRRPRSLNIDDIKIIISRVQAGEIKNISEATLLIRQIPAVMSYIGKGEPPRVGKHIGLYLQLFQSKCGVKFCETDRYDQRRLSSLENGSTTQPHTIPSTRASSCTPIDSLGDGGNNSLDLGTITDSTIESSTPTATRRSRKSKKSTNSTTTSNPTHRIHLAVFATRSYLPNEIIIGCEGSYADLTEEEDLRLRGINPPIEGHPDFSHLVNSRGKFQVFCGPARFVNHDCENNVILLREGFTIKFKVIKPIKIGEEIVTSYGANYFGEGNRECMCQTCEIEGRGVYSNEVSDLELGNVGLDGNRSEGCSEISSIEQPPEEDGSSDPSVTVKMGEEWNPLLTNPVEGSLQPEPDSIITRPRRGRLAKKHSSTSLLIPKVSDSIPSPTPSRSSSLRRHPSRLKPNIPVDRPNFVSQVKFTSTIDLTLPVYNLTGLPEYTKTVFDEGWTNEQVQDPVVQAEPVQVAVPARRKTYWITSKQRQLGLLPWENNSTCPNSSSSSKLETSSSISTNVDHSVQRRYSSITPSLLGPSRHSQSSASTSKPDSTEQSTDPEILRLPKRSYWISSKQKALGILPWDPSPPPATTLPSPSITRATRSSQKAIEGIEPFKGLPSAPRGSRLNFRVIEDGTQEAKMLDSAIGRELLGFRPKKNKVLDNNHSEEGRPTKRKRIDDCNNSNSKEKEVVVEEEEERRNELDRDIVLSSVVAIGSWTNHHDRLNHLTSSPTEDDSPKLTTDNKVVVVEKEKEEEIDILEDVCINHKTGFDVIKHQNYNHPDSEGSILSELDDQLE</sequence>
<dbReference type="PROSITE" id="PS50280">
    <property type="entry name" value="SET"/>
    <property type="match status" value="1"/>
</dbReference>
<gene>
    <name evidence="3" type="ORF">CROQUDRAFT_77304</name>
</gene>
<feature type="compositionally biased region" description="Polar residues" evidence="1">
    <location>
        <begin position="1"/>
        <end position="12"/>
    </location>
</feature>
<accession>A0A9P6NNT1</accession>
<dbReference type="SMART" id="SM00317">
    <property type="entry name" value="SET"/>
    <property type="match status" value="1"/>
</dbReference>
<feature type="compositionally biased region" description="Polar residues" evidence="1">
    <location>
        <begin position="147"/>
        <end position="169"/>
    </location>
</feature>
<dbReference type="InterPro" id="IPR046341">
    <property type="entry name" value="SET_dom_sf"/>
</dbReference>
<feature type="region of interest" description="Disordered" evidence="1">
    <location>
        <begin position="546"/>
        <end position="614"/>
    </location>
</feature>
<evidence type="ECO:0000313" key="3">
    <source>
        <dbReference type="EMBL" id="KAG0146881.1"/>
    </source>
</evidence>
<name>A0A9P6NNT1_9BASI</name>
<feature type="region of interest" description="Disordered" evidence="1">
    <location>
        <begin position="402"/>
        <end position="468"/>
    </location>
</feature>
<feature type="region of interest" description="Disordered" evidence="1">
    <location>
        <begin position="829"/>
        <end position="849"/>
    </location>
</feature>
<dbReference type="PANTHER" id="PTHR12977:SF4">
    <property type="entry name" value="HISTONE-LYSINE N-METHYLTRANSFERASE KMT5B"/>
    <property type="match status" value="1"/>
</dbReference>
<dbReference type="PANTHER" id="PTHR12977">
    <property type="entry name" value="SUPPRESSOR OF VARIEGATION 4-20-RELATED"/>
    <property type="match status" value="1"/>
</dbReference>
<organism evidence="3 4">
    <name type="scientific">Cronartium quercuum f. sp. fusiforme G11</name>
    <dbReference type="NCBI Taxonomy" id="708437"/>
    <lineage>
        <taxon>Eukaryota</taxon>
        <taxon>Fungi</taxon>
        <taxon>Dikarya</taxon>
        <taxon>Basidiomycota</taxon>
        <taxon>Pucciniomycotina</taxon>
        <taxon>Pucciniomycetes</taxon>
        <taxon>Pucciniales</taxon>
        <taxon>Coleosporiaceae</taxon>
        <taxon>Cronartium</taxon>
    </lineage>
</organism>
<dbReference type="GO" id="GO:0042799">
    <property type="term" value="F:histone H4K20 methyltransferase activity"/>
    <property type="evidence" value="ECO:0007669"/>
    <property type="project" value="TreeGrafter"/>
</dbReference>
<proteinExistence type="predicted"/>
<dbReference type="SUPFAM" id="SSF82199">
    <property type="entry name" value="SET domain"/>
    <property type="match status" value="1"/>
</dbReference>
<feature type="compositionally biased region" description="Basic and acidic residues" evidence="1">
    <location>
        <begin position="712"/>
        <end position="752"/>
    </location>
</feature>
<feature type="compositionally biased region" description="Basic residues" evidence="1">
    <location>
        <begin position="420"/>
        <end position="431"/>
    </location>
</feature>
<keyword evidence="4" id="KW-1185">Reference proteome</keyword>
<dbReference type="AlphaFoldDB" id="A0A9P6NNT1"/>
<dbReference type="Proteomes" id="UP000886653">
    <property type="component" value="Unassembled WGS sequence"/>
</dbReference>
<feature type="region of interest" description="Disordered" evidence="1">
    <location>
        <begin position="710"/>
        <end position="752"/>
    </location>
</feature>
<evidence type="ECO:0000256" key="1">
    <source>
        <dbReference type="SAM" id="MobiDB-lite"/>
    </source>
</evidence>
<feature type="region of interest" description="Disordered" evidence="1">
    <location>
        <begin position="1"/>
        <end position="23"/>
    </location>
</feature>
<evidence type="ECO:0000313" key="4">
    <source>
        <dbReference type="Proteomes" id="UP000886653"/>
    </source>
</evidence>
<protein>
    <recommendedName>
        <fullName evidence="2">SET domain-containing protein</fullName>
    </recommendedName>
</protein>